<feature type="transmembrane region" description="Helical" evidence="5">
    <location>
        <begin position="12"/>
        <end position="36"/>
    </location>
</feature>
<dbReference type="GO" id="GO:0098943">
    <property type="term" value="P:neurotransmitter receptor transport, postsynaptic endosome to lysosome"/>
    <property type="evidence" value="ECO:0007669"/>
    <property type="project" value="TreeGrafter"/>
</dbReference>
<comment type="subcellular location">
    <subcellularLocation>
        <location evidence="1">Membrane</location>
        <topology evidence="1">Multi-pass membrane protein</topology>
    </subcellularLocation>
</comment>
<keyword evidence="3 5" id="KW-1133">Transmembrane helix</keyword>
<protein>
    <recommendedName>
        <fullName evidence="8">Voltage-dependent calcium channel gamma-2 subunit</fullName>
    </recommendedName>
</protein>
<dbReference type="AlphaFoldDB" id="A0A8S3ZVC8"/>
<evidence type="ECO:0000256" key="3">
    <source>
        <dbReference type="ARBA" id="ARBA00022989"/>
    </source>
</evidence>
<dbReference type="InterPro" id="IPR004031">
    <property type="entry name" value="PMP22/EMP/MP20/Claudin"/>
</dbReference>
<evidence type="ECO:0000256" key="1">
    <source>
        <dbReference type="ARBA" id="ARBA00004141"/>
    </source>
</evidence>
<dbReference type="PANTHER" id="PTHR12107:SF0">
    <property type="entry name" value="STARGAZIN (MAMMALIAN CALCIUM CHANNEL) HOMOLOG"/>
    <property type="match status" value="1"/>
</dbReference>
<gene>
    <name evidence="6" type="ORF">CUNI_LOCUS17083</name>
</gene>
<dbReference type="GO" id="GO:0098970">
    <property type="term" value="P:postsynaptic neurotransmitter receptor diffusion trapping"/>
    <property type="evidence" value="ECO:0007669"/>
    <property type="project" value="TreeGrafter"/>
</dbReference>
<evidence type="ECO:0000256" key="5">
    <source>
        <dbReference type="SAM" id="Phobius"/>
    </source>
</evidence>
<dbReference type="EMBL" id="CAJHNH020004724">
    <property type="protein sequence ID" value="CAG5131525.1"/>
    <property type="molecule type" value="Genomic_DNA"/>
</dbReference>
<dbReference type="OrthoDB" id="9990458at2759"/>
<dbReference type="GO" id="GO:0032281">
    <property type="term" value="C:AMPA glutamate receptor complex"/>
    <property type="evidence" value="ECO:0007669"/>
    <property type="project" value="TreeGrafter"/>
</dbReference>
<dbReference type="GO" id="GO:0098839">
    <property type="term" value="C:postsynaptic density membrane"/>
    <property type="evidence" value="ECO:0007669"/>
    <property type="project" value="TreeGrafter"/>
</dbReference>
<keyword evidence="7" id="KW-1185">Reference proteome</keyword>
<dbReference type="Gene3D" id="1.20.140.150">
    <property type="match status" value="1"/>
</dbReference>
<evidence type="ECO:0000256" key="2">
    <source>
        <dbReference type="ARBA" id="ARBA00022692"/>
    </source>
</evidence>
<evidence type="ECO:0000313" key="6">
    <source>
        <dbReference type="EMBL" id="CAG5131525.1"/>
    </source>
</evidence>
<dbReference type="GO" id="GO:0016247">
    <property type="term" value="F:channel regulator activity"/>
    <property type="evidence" value="ECO:0007669"/>
    <property type="project" value="TreeGrafter"/>
</dbReference>
<dbReference type="GO" id="GO:0019226">
    <property type="term" value="P:transmission of nerve impulse"/>
    <property type="evidence" value="ECO:0007669"/>
    <property type="project" value="TreeGrafter"/>
</dbReference>
<sequence length="67" mass="7598">MDCCTKRRLLTVMTSVCACAAFGLLCISVATDYWLFTKEKTKEAVGNKSVKYRSVYSGLWRKCNYGK</sequence>
<name>A0A8S3ZVC8_9EUPU</name>
<reference evidence="6" key="1">
    <citation type="submission" date="2021-04" db="EMBL/GenBank/DDBJ databases">
        <authorList>
            <consortium name="Molecular Ecology Group"/>
        </authorList>
    </citation>
    <scope>NUCLEOTIDE SEQUENCE</scope>
</reference>
<evidence type="ECO:0008006" key="8">
    <source>
        <dbReference type="Google" id="ProtNLM"/>
    </source>
</evidence>
<dbReference type="Proteomes" id="UP000678393">
    <property type="component" value="Unassembled WGS sequence"/>
</dbReference>
<organism evidence="6 7">
    <name type="scientific">Candidula unifasciata</name>
    <dbReference type="NCBI Taxonomy" id="100452"/>
    <lineage>
        <taxon>Eukaryota</taxon>
        <taxon>Metazoa</taxon>
        <taxon>Spiralia</taxon>
        <taxon>Lophotrochozoa</taxon>
        <taxon>Mollusca</taxon>
        <taxon>Gastropoda</taxon>
        <taxon>Heterobranchia</taxon>
        <taxon>Euthyneura</taxon>
        <taxon>Panpulmonata</taxon>
        <taxon>Eupulmonata</taxon>
        <taxon>Stylommatophora</taxon>
        <taxon>Helicina</taxon>
        <taxon>Helicoidea</taxon>
        <taxon>Geomitridae</taxon>
        <taxon>Candidula</taxon>
    </lineage>
</organism>
<comment type="caution">
    <text evidence="6">The sequence shown here is derived from an EMBL/GenBank/DDBJ whole genome shotgun (WGS) entry which is preliminary data.</text>
</comment>
<accession>A0A8S3ZVC8</accession>
<keyword evidence="2 5" id="KW-0812">Transmembrane</keyword>
<dbReference type="GO" id="GO:0005245">
    <property type="term" value="F:voltage-gated calcium channel activity"/>
    <property type="evidence" value="ECO:0007669"/>
    <property type="project" value="TreeGrafter"/>
</dbReference>
<dbReference type="PANTHER" id="PTHR12107">
    <property type="entry name" value="VOLTAGE-DEPENDENT CALCIUM CHANNEL GAMMA SUBUNIT"/>
    <property type="match status" value="1"/>
</dbReference>
<dbReference type="Pfam" id="PF00822">
    <property type="entry name" value="PMP22_Claudin"/>
    <property type="match status" value="1"/>
</dbReference>
<dbReference type="InterPro" id="IPR051072">
    <property type="entry name" value="CACNG_subunit"/>
</dbReference>
<evidence type="ECO:0000256" key="4">
    <source>
        <dbReference type="ARBA" id="ARBA00023136"/>
    </source>
</evidence>
<keyword evidence="4 5" id="KW-0472">Membrane</keyword>
<proteinExistence type="predicted"/>
<dbReference type="GO" id="GO:0051968">
    <property type="term" value="P:positive regulation of synaptic transmission, glutamatergic"/>
    <property type="evidence" value="ECO:0007669"/>
    <property type="project" value="TreeGrafter"/>
</dbReference>
<dbReference type="PROSITE" id="PS51257">
    <property type="entry name" value="PROKAR_LIPOPROTEIN"/>
    <property type="match status" value="1"/>
</dbReference>
<dbReference type="GO" id="GO:0099590">
    <property type="term" value="P:neurotransmitter receptor internalization"/>
    <property type="evidence" value="ECO:0007669"/>
    <property type="project" value="TreeGrafter"/>
</dbReference>
<evidence type="ECO:0000313" key="7">
    <source>
        <dbReference type="Proteomes" id="UP000678393"/>
    </source>
</evidence>
<feature type="non-terminal residue" evidence="6">
    <location>
        <position position="67"/>
    </location>
</feature>